<dbReference type="EMBL" id="CP011104">
    <property type="protein sequence ID" value="AKH62276.1"/>
    <property type="molecule type" value="Genomic_DNA"/>
</dbReference>
<sequence>MENVGATILAQYAASPKLNSLIRSFNAAVSSVEFINTFYDLIWNIDTANTYGLDVWGKIVNVSRRLTVNENVKYIGFGEALLNVPTTIDPNPFDQAPFYSGESKTKTIELSDLMYRKLIMMKAMSNISDCTIPNINRMLVYMFSDSGRAYITDDGNMKMSYVFEFQLSTAELAIVQTSRALPYPVGVSVAIVQRIPTNEIN</sequence>
<reference evidence="2" key="2">
    <citation type="submission" date="2015-03" db="EMBL/GenBank/DDBJ databases">
        <title>Genome sequence of Azospirillum thiophilum strain DSM 21654T.</title>
        <authorList>
            <person name="Kwak Y."/>
            <person name="Shin J.-H."/>
        </authorList>
    </citation>
    <scope>NUCLEOTIDE SEQUENCE [LARGE SCALE GENOMIC DNA]</scope>
    <source>
        <strain evidence="2">DSM 15199</strain>
    </source>
</reference>
<dbReference type="OrthoDB" id="8158189at2"/>
<proteinExistence type="predicted"/>
<reference evidence="1 2" key="1">
    <citation type="journal article" date="2015" name="J. Biotechnol.">
        <title>Complete genome sequence of Photorhabdus temperata subsp. thracensis 39-8(T), an entomopathogenic bacterium for the improved commercial bioinsecticide.</title>
        <authorList>
            <person name="Kwak Y."/>
            <person name="Shin J.H."/>
        </authorList>
    </citation>
    <scope>NUCLEOTIDE SEQUENCE [LARGE SCALE GENOMIC DNA]</scope>
    <source>
        <strain evidence="1 2">DSM 15199</strain>
    </source>
</reference>
<dbReference type="KEGG" id="ptt:VY86_01850"/>
<gene>
    <name evidence="1" type="ORF">VY86_01850</name>
</gene>
<dbReference type="InterPro" id="IPR021283">
    <property type="entry name" value="Phage_Wedge1"/>
</dbReference>
<dbReference type="PATRIC" id="fig|230089.6.peg.422"/>
<dbReference type="AlphaFoldDB" id="A0A0F7LK77"/>
<dbReference type="Proteomes" id="UP000034866">
    <property type="component" value="Chromosome"/>
</dbReference>
<evidence type="ECO:0000313" key="2">
    <source>
        <dbReference type="Proteomes" id="UP000034866"/>
    </source>
</evidence>
<keyword evidence="2" id="KW-1185">Reference proteome</keyword>
<dbReference type="STRING" id="230089.VY86_01850"/>
<organism evidence="1 2">
    <name type="scientific">Photorhabdus thracensis</name>
    <dbReference type="NCBI Taxonomy" id="230089"/>
    <lineage>
        <taxon>Bacteria</taxon>
        <taxon>Pseudomonadati</taxon>
        <taxon>Pseudomonadota</taxon>
        <taxon>Gammaproteobacteria</taxon>
        <taxon>Enterobacterales</taxon>
        <taxon>Morganellaceae</taxon>
        <taxon>Photorhabdus</taxon>
    </lineage>
</organism>
<protein>
    <recommendedName>
        <fullName evidence="3">DUF2612 domain-containing protein</fullName>
    </recommendedName>
</protein>
<accession>A0A0F7LK77</accession>
<dbReference type="RefSeq" id="WP_046973720.1">
    <property type="nucleotide sequence ID" value="NZ_CP011104.1"/>
</dbReference>
<evidence type="ECO:0008006" key="3">
    <source>
        <dbReference type="Google" id="ProtNLM"/>
    </source>
</evidence>
<evidence type="ECO:0000313" key="1">
    <source>
        <dbReference type="EMBL" id="AKH62276.1"/>
    </source>
</evidence>
<name>A0A0F7LK77_9GAMM</name>
<dbReference type="Pfam" id="PF11041">
    <property type="entry name" value="Phage_Wedge1"/>
    <property type="match status" value="1"/>
</dbReference>